<evidence type="ECO:0000256" key="5">
    <source>
        <dbReference type="ARBA" id="ARBA00022692"/>
    </source>
</evidence>
<comment type="subcellular location">
    <subcellularLocation>
        <location evidence="1">Cell membrane</location>
        <topology evidence="1">Multi-pass membrane protein</topology>
    </subcellularLocation>
</comment>
<evidence type="ECO:0000256" key="6">
    <source>
        <dbReference type="ARBA" id="ARBA00022989"/>
    </source>
</evidence>
<feature type="transmembrane region" description="Helical" evidence="8">
    <location>
        <begin position="284"/>
        <end position="302"/>
    </location>
</feature>
<keyword evidence="5 8" id="KW-0812">Transmembrane</keyword>
<keyword evidence="10" id="KW-1185">Reference proteome</keyword>
<dbReference type="OrthoDB" id="9831465at2"/>
<dbReference type="AlphaFoldDB" id="A0A432MJH2"/>
<accession>A0A432MJH2</accession>
<dbReference type="EMBL" id="RYZH01000023">
    <property type="protein sequence ID" value="RUL87288.1"/>
    <property type="molecule type" value="Genomic_DNA"/>
</dbReference>
<sequence length="569" mass="61106">MDHLSKTDGGLSPVPPTAPNRRVARAVAIAGLAAVLVVAAWFRLSSLGATPPPGADEAFYGLQAWRLAFGGSPRMHTVTGNLIDPFLVLPQAPLYWFVEPSAWVPRLPVAISGILASGLALPLLRRVLDGPTALTAAVLIATMPVAIVFSRFGCEFGQTPLAGVIAACCALRGQIGWLVVSVALALLVHPTNVFLVPILGPVAIVRLVDRARSDPAKARRAWWSLGAMASASAAAAVWLLTRSEVRVILEDRFTRIGEMDWGRFLDGYRTTTAQGPWLPIDPGVESAVVGTAALALLVVGTFRQARRRQWDRIALALGLGLGMTGLHLLGGPQVLHTDSRYGAVLISPSAIVLACWLQALFPRVAPGDPRPGGASRIALTAALGAMLLVVVERNRFEHFRQVAGESIWTFRAESEDPYRMVLDRIRADLARELAQGLRSPGAPPRLILAQDYFISVPLEFLLQDDPALEVVELVSIPQLGEFVGGGDPMSSRLPRIAERLAAGDYAVRGGSAAVKASQFLEELIATSFPPDRVRRWDIPNHPELRIYRIRPEPNSALALGEPGSETVGR</sequence>
<keyword evidence="6 8" id="KW-1133">Transmembrane helix</keyword>
<evidence type="ECO:0008006" key="11">
    <source>
        <dbReference type="Google" id="ProtNLM"/>
    </source>
</evidence>
<dbReference type="GO" id="GO:0010041">
    <property type="term" value="P:response to iron(III) ion"/>
    <property type="evidence" value="ECO:0007669"/>
    <property type="project" value="TreeGrafter"/>
</dbReference>
<evidence type="ECO:0000313" key="9">
    <source>
        <dbReference type="EMBL" id="RUL87288.1"/>
    </source>
</evidence>
<reference evidence="9 10" key="1">
    <citation type="submission" date="2018-12" db="EMBL/GenBank/DDBJ databases">
        <authorList>
            <person name="Toschakov S.V."/>
        </authorList>
    </citation>
    <scope>NUCLEOTIDE SEQUENCE [LARGE SCALE GENOMIC DNA]</scope>
    <source>
        <strain evidence="9 10">GM2012</strain>
    </source>
</reference>
<dbReference type="PANTHER" id="PTHR33908">
    <property type="entry name" value="MANNOSYLTRANSFERASE YKCB-RELATED"/>
    <property type="match status" value="1"/>
</dbReference>
<keyword evidence="4" id="KW-0808">Transferase</keyword>
<evidence type="ECO:0000313" key="10">
    <source>
        <dbReference type="Proteomes" id="UP000280296"/>
    </source>
</evidence>
<evidence type="ECO:0000256" key="1">
    <source>
        <dbReference type="ARBA" id="ARBA00004651"/>
    </source>
</evidence>
<comment type="caution">
    <text evidence="9">The sequence shown here is derived from an EMBL/GenBank/DDBJ whole genome shotgun (WGS) entry which is preliminary data.</text>
</comment>
<feature type="transmembrane region" description="Helical" evidence="8">
    <location>
        <begin position="373"/>
        <end position="391"/>
    </location>
</feature>
<evidence type="ECO:0000256" key="4">
    <source>
        <dbReference type="ARBA" id="ARBA00022679"/>
    </source>
</evidence>
<keyword evidence="7 8" id="KW-0472">Membrane</keyword>
<feature type="transmembrane region" description="Helical" evidence="8">
    <location>
        <begin position="130"/>
        <end position="149"/>
    </location>
</feature>
<dbReference type="PANTHER" id="PTHR33908:SF3">
    <property type="entry name" value="UNDECAPRENYL PHOSPHATE-ALPHA-4-AMINO-4-DEOXY-L-ARABINOSE ARABINOSYL TRANSFERASE"/>
    <property type="match status" value="1"/>
</dbReference>
<evidence type="ECO:0000256" key="3">
    <source>
        <dbReference type="ARBA" id="ARBA00022676"/>
    </source>
</evidence>
<dbReference type="GO" id="GO:0009103">
    <property type="term" value="P:lipopolysaccharide biosynthetic process"/>
    <property type="evidence" value="ECO:0007669"/>
    <property type="project" value="UniProtKB-ARBA"/>
</dbReference>
<gene>
    <name evidence="9" type="ORF">TsocGM_12980</name>
</gene>
<feature type="transmembrane region" description="Helical" evidence="8">
    <location>
        <begin position="107"/>
        <end position="124"/>
    </location>
</feature>
<feature type="transmembrane region" description="Helical" evidence="8">
    <location>
        <begin position="23"/>
        <end position="42"/>
    </location>
</feature>
<evidence type="ECO:0000256" key="7">
    <source>
        <dbReference type="ARBA" id="ARBA00023136"/>
    </source>
</evidence>
<feature type="transmembrane region" description="Helical" evidence="8">
    <location>
        <begin position="314"/>
        <end position="335"/>
    </location>
</feature>
<proteinExistence type="predicted"/>
<dbReference type="InterPro" id="IPR050297">
    <property type="entry name" value="LipidA_mod_glycosyltrf_83"/>
</dbReference>
<feature type="transmembrane region" description="Helical" evidence="8">
    <location>
        <begin position="221"/>
        <end position="240"/>
    </location>
</feature>
<protein>
    <recommendedName>
        <fullName evidence="11">Glycosyltransferase RgtA/B/C/D-like domain-containing protein</fullName>
    </recommendedName>
</protein>
<feature type="transmembrane region" description="Helical" evidence="8">
    <location>
        <begin position="193"/>
        <end position="209"/>
    </location>
</feature>
<evidence type="ECO:0000256" key="8">
    <source>
        <dbReference type="SAM" id="Phobius"/>
    </source>
</evidence>
<keyword evidence="3" id="KW-0328">Glycosyltransferase</keyword>
<keyword evidence="2" id="KW-1003">Cell membrane</keyword>
<dbReference type="RefSeq" id="WP_126725801.1">
    <property type="nucleotide sequence ID" value="NZ_RYZH01000023.1"/>
</dbReference>
<reference evidence="9 10" key="2">
    <citation type="submission" date="2019-01" db="EMBL/GenBank/DDBJ databases">
        <title>Tautonia sociabilis, a novel thermotolerant planctomycete of Isosphaeraceae family, isolated from a 4000 m deep subterranean habitat.</title>
        <authorList>
            <person name="Kovaleva O.L."/>
            <person name="Elcheninov A.G."/>
            <person name="Van Heerden E."/>
            <person name="Toshchakov S.V."/>
            <person name="Novikov A."/>
            <person name="Bonch-Osmolovskaya E.A."/>
            <person name="Kublanov I.V."/>
        </authorList>
    </citation>
    <scope>NUCLEOTIDE SEQUENCE [LARGE SCALE GENOMIC DNA]</scope>
    <source>
        <strain evidence="9 10">GM2012</strain>
    </source>
</reference>
<dbReference type="GO" id="GO:0016763">
    <property type="term" value="F:pentosyltransferase activity"/>
    <property type="evidence" value="ECO:0007669"/>
    <property type="project" value="TreeGrafter"/>
</dbReference>
<organism evidence="9 10">
    <name type="scientific">Tautonia sociabilis</name>
    <dbReference type="NCBI Taxonomy" id="2080755"/>
    <lineage>
        <taxon>Bacteria</taxon>
        <taxon>Pseudomonadati</taxon>
        <taxon>Planctomycetota</taxon>
        <taxon>Planctomycetia</taxon>
        <taxon>Isosphaerales</taxon>
        <taxon>Isosphaeraceae</taxon>
        <taxon>Tautonia</taxon>
    </lineage>
</organism>
<dbReference type="Proteomes" id="UP000280296">
    <property type="component" value="Unassembled WGS sequence"/>
</dbReference>
<evidence type="ECO:0000256" key="2">
    <source>
        <dbReference type="ARBA" id="ARBA00022475"/>
    </source>
</evidence>
<dbReference type="GO" id="GO:0005886">
    <property type="term" value="C:plasma membrane"/>
    <property type="evidence" value="ECO:0007669"/>
    <property type="project" value="UniProtKB-SubCell"/>
</dbReference>
<name>A0A432MJH2_9BACT</name>